<dbReference type="Gene3D" id="1.10.287.130">
    <property type="match status" value="1"/>
</dbReference>
<dbReference type="PROSITE" id="PS50110">
    <property type="entry name" value="RESPONSE_REGULATORY"/>
    <property type="match status" value="1"/>
</dbReference>
<dbReference type="SMART" id="SM00388">
    <property type="entry name" value="HisKA"/>
    <property type="match status" value="1"/>
</dbReference>
<dbReference type="Proteomes" id="UP000248961">
    <property type="component" value="Unassembled WGS sequence"/>
</dbReference>
<dbReference type="PANTHER" id="PTHR43047:SF72">
    <property type="entry name" value="OSMOSENSING HISTIDINE PROTEIN KINASE SLN1"/>
    <property type="match status" value="1"/>
</dbReference>
<accession>A0A395HLD1</accession>
<comment type="catalytic activity">
    <reaction evidence="1">
        <text>ATP + protein L-histidine = ADP + protein N-phospho-L-histidine.</text>
        <dbReference type="EC" id="2.7.13.3"/>
    </reaction>
</comment>
<reference evidence="10 11" key="1">
    <citation type="submission" date="2018-02" db="EMBL/GenBank/DDBJ databases">
        <title>The genomes of Aspergillus section Nigri reveals drivers in fungal speciation.</title>
        <authorList>
            <consortium name="DOE Joint Genome Institute"/>
            <person name="Vesth T.C."/>
            <person name="Nybo J."/>
            <person name="Theobald S."/>
            <person name="Brandl J."/>
            <person name="Frisvad J.C."/>
            <person name="Nielsen K.F."/>
            <person name="Lyhne E.K."/>
            <person name="Kogle M.E."/>
            <person name="Kuo A."/>
            <person name="Riley R."/>
            <person name="Clum A."/>
            <person name="Nolan M."/>
            <person name="Lipzen A."/>
            <person name="Salamov A."/>
            <person name="Henrissat B."/>
            <person name="Wiebenga A."/>
            <person name="De vries R.P."/>
            <person name="Grigoriev I.V."/>
            <person name="Mortensen U.H."/>
            <person name="Andersen M.R."/>
            <person name="Baker S.E."/>
        </authorList>
    </citation>
    <scope>NUCLEOTIDE SEQUENCE [LARGE SCALE GENOMIC DNA]</scope>
    <source>
        <strain evidence="10 11">CBS 101889</strain>
    </source>
</reference>
<evidence type="ECO:0000259" key="9">
    <source>
        <dbReference type="PROSITE" id="PS50110"/>
    </source>
</evidence>
<dbReference type="InterPro" id="IPR003661">
    <property type="entry name" value="HisK_dim/P_dom"/>
</dbReference>
<organism evidence="10 11">
    <name type="scientific">Aspergillus homomorphus (strain CBS 101889)</name>
    <dbReference type="NCBI Taxonomy" id="1450537"/>
    <lineage>
        <taxon>Eukaryota</taxon>
        <taxon>Fungi</taxon>
        <taxon>Dikarya</taxon>
        <taxon>Ascomycota</taxon>
        <taxon>Pezizomycotina</taxon>
        <taxon>Eurotiomycetes</taxon>
        <taxon>Eurotiomycetidae</taxon>
        <taxon>Eurotiales</taxon>
        <taxon>Aspergillaceae</taxon>
        <taxon>Aspergillus</taxon>
        <taxon>Aspergillus subgen. Circumdati</taxon>
    </lineage>
</organism>
<feature type="region of interest" description="Disordered" evidence="7">
    <location>
        <begin position="1036"/>
        <end position="1057"/>
    </location>
</feature>
<keyword evidence="4" id="KW-0808">Transferase</keyword>
<protein>
    <recommendedName>
        <fullName evidence="2">histidine kinase</fullName>
        <ecNumber evidence="2">2.7.13.3</ecNumber>
    </recommendedName>
</protein>
<dbReference type="SMART" id="SM00387">
    <property type="entry name" value="HATPase_c"/>
    <property type="match status" value="1"/>
</dbReference>
<evidence type="ECO:0000256" key="1">
    <source>
        <dbReference type="ARBA" id="ARBA00000085"/>
    </source>
</evidence>
<evidence type="ECO:0000256" key="7">
    <source>
        <dbReference type="SAM" id="MobiDB-lite"/>
    </source>
</evidence>
<feature type="compositionally biased region" description="Low complexity" evidence="7">
    <location>
        <begin position="1045"/>
        <end position="1054"/>
    </location>
</feature>
<dbReference type="SUPFAM" id="SSF55874">
    <property type="entry name" value="ATPase domain of HSP90 chaperone/DNA topoisomerase II/histidine kinase"/>
    <property type="match status" value="1"/>
</dbReference>
<dbReference type="SMART" id="SM00448">
    <property type="entry name" value="REC"/>
    <property type="match status" value="1"/>
</dbReference>
<evidence type="ECO:0000256" key="5">
    <source>
        <dbReference type="ARBA" id="ARBA00022777"/>
    </source>
</evidence>
<dbReference type="InterPro" id="IPR036890">
    <property type="entry name" value="HATPase_C_sf"/>
</dbReference>
<dbReference type="Pfam" id="PF00512">
    <property type="entry name" value="HisKA"/>
    <property type="match status" value="1"/>
</dbReference>
<dbReference type="InterPro" id="IPR003594">
    <property type="entry name" value="HATPase_dom"/>
</dbReference>
<dbReference type="InterPro" id="IPR011006">
    <property type="entry name" value="CheY-like_superfamily"/>
</dbReference>
<proteinExistence type="predicted"/>
<dbReference type="GO" id="GO:0000155">
    <property type="term" value="F:phosphorelay sensor kinase activity"/>
    <property type="evidence" value="ECO:0007669"/>
    <property type="project" value="InterPro"/>
</dbReference>
<dbReference type="PRINTS" id="PR00344">
    <property type="entry name" value="BCTRLSENSOR"/>
</dbReference>
<dbReference type="InterPro" id="IPR036097">
    <property type="entry name" value="HisK_dim/P_sf"/>
</dbReference>
<keyword evidence="11" id="KW-1185">Reference proteome</keyword>
<feature type="region of interest" description="Disordered" evidence="7">
    <location>
        <begin position="992"/>
        <end position="1023"/>
    </location>
</feature>
<dbReference type="SUPFAM" id="SSF55781">
    <property type="entry name" value="GAF domain-like"/>
    <property type="match status" value="1"/>
</dbReference>
<dbReference type="SUPFAM" id="SSF47384">
    <property type="entry name" value="Homodimeric domain of signal transducing histidine kinase"/>
    <property type="match status" value="1"/>
</dbReference>
<feature type="domain" description="Histidine kinase" evidence="8">
    <location>
        <begin position="551"/>
        <end position="824"/>
    </location>
</feature>
<dbReference type="Pfam" id="PF02518">
    <property type="entry name" value="HATPase_c"/>
    <property type="match status" value="1"/>
</dbReference>
<dbReference type="GO" id="GO:0009927">
    <property type="term" value="F:histidine phosphotransfer kinase activity"/>
    <property type="evidence" value="ECO:0007669"/>
    <property type="project" value="TreeGrafter"/>
</dbReference>
<keyword evidence="5 10" id="KW-0418">Kinase</keyword>
<gene>
    <name evidence="10" type="ORF">BO97DRAFT_195151</name>
</gene>
<dbReference type="GeneID" id="37194782"/>
<dbReference type="STRING" id="1450537.A0A395HLD1"/>
<dbReference type="PROSITE" id="PS50109">
    <property type="entry name" value="HIS_KIN"/>
    <property type="match status" value="1"/>
</dbReference>
<keyword evidence="3 6" id="KW-0597">Phosphoprotein</keyword>
<dbReference type="InterPro" id="IPR005467">
    <property type="entry name" value="His_kinase_dom"/>
</dbReference>
<evidence type="ECO:0000313" key="10">
    <source>
        <dbReference type="EMBL" id="RAL08742.1"/>
    </source>
</evidence>
<evidence type="ECO:0000313" key="11">
    <source>
        <dbReference type="Proteomes" id="UP000248961"/>
    </source>
</evidence>
<evidence type="ECO:0000256" key="4">
    <source>
        <dbReference type="ARBA" id="ARBA00022679"/>
    </source>
</evidence>
<feature type="compositionally biased region" description="Polar residues" evidence="7">
    <location>
        <begin position="994"/>
        <end position="1014"/>
    </location>
</feature>
<dbReference type="EMBL" id="KZ824310">
    <property type="protein sequence ID" value="RAL08742.1"/>
    <property type="molecule type" value="Genomic_DNA"/>
</dbReference>
<dbReference type="PANTHER" id="PTHR43047">
    <property type="entry name" value="TWO-COMPONENT HISTIDINE PROTEIN KINASE"/>
    <property type="match status" value="1"/>
</dbReference>
<dbReference type="GO" id="GO:0005886">
    <property type="term" value="C:plasma membrane"/>
    <property type="evidence" value="ECO:0007669"/>
    <property type="project" value="TreeGrafter"/>
</dbReference>
<dbReference type="RefSeq" id="XP_025547896.1">
    <property type="nucleotide sequence ID" value="XM_025690493.1"/>
</dbReference>
<dbReference type="Pfam" id="PF00072">
    <property type="entry name" value="Response_reg"/>
    <property type="match status" value="1"/>
</dbReference>
<dbReference type="VEuPathDB" id="FungiDB:BO97DRAFT_195151"/>
<evidence type="ECO:0000259" key="8">
    <source>
        <dbReference type="PROSITE" id="PS50109"/>
    </source>
</evidence>
<evidence type="ECO:0000256" key="6">
    <source>
        <dbReference type="PROSITE-ProRule" id="PRU00169"/>
    </source>
</evidence>
<dbReference type="CDD" id="cd00082">
    <property type="entry name" value="HisKA"/>
    <property type="match status" value="1"/>
</dbReference>
<sequence length="1185" mass="129818">MEDLASPASSQQEEHEADRRARELFHYFQPDNPALLPATASTDPLSSPCVLGGTSPNLVLTALTQLAAVKVGVQRAIISLIDRETLYVVAEASRSLNLGDNALYEDDGDGLWMGCSRGPLAGTLCEKTITLYPTTQDKYPFFVVDDLQQHPKYCQIPCVYGSPFFRYYAGTPLTTSNGINIGSLYVIDPRPNLTLTASHKENLGVIATAVMEYLETSRQSLESTRLMKVLSGLNSFVQNHGHEESSTAAIPRSASPSDMDRSRTPSPPPNLSPKVDVKLLSRHAKSSPRAISPVQDNLLSSSDSVSPKSNRHGDSSPQPNSKSHTSSPGKRHETFQRAANIMRESLILGEEGGVVIFSARDSFDVDEEEETPAEVSGAPRLEATTWAISTRDCHGSAWGNEHDLIPAQQMSRRFLRRMIQRFCKGALWYFHRDGTAFSSDDETASQTSTQSAFQMPSMLHPRGQGSLNRRDLDLLQTYFPRATRIIFAPLWDATNSRWFGGCFCWSSVETRIFSPHVELGGVLGFCSSLMTEDSRIRSQEADKKKGDFISSISHELRSPLHGILAAVEFLAEQSMSNSARLLLDTIRACSQTLLDTFEQILDFSKINSFRRKARVGGPALSHEDRVTATTHAGPRSLFILKVADVVTIVEDAIESICAGANHLNMAHSGDSSTSKPATPSEEISGGNFEPVDITLDVSMNDWIFVLEPGALRRIVMNVFGNALKYTRTGSISVHLEIQKESKNSSRDGLDTLLLTVSDTGRGISSDYLRYHLFTPFMQEDPLSPGTGLGLSLVNSIVRSLKGKIKIKSQLGAGTVVKISIPLTRPEPHERTETAAALDDPLLHNSEGIIDGVKKEIAGKTVCFVQPEDAASARAITNYLTDWYGIPLHPWSPDLAADLVIVDEAELHRISGLSERSTLLVLHRERRPTYLKSTMLSHIRARIELLSLPCGPYRLARTIQCCLQASHQPHSNEDASSSPIACEIGIGIEAPPDPYNQQDLALRPATSSTSASTMKPSEPLSRPRLEIGPYISQLKADAQTDQNGNSSFTPTTPSDPSEEIPRVLLVEDNPVNMSLLRRIVGRRQPIHVHEAMNGKEAVDAVGSMPEGYHYIFMDISMPVMDGFEATRAIRVIETERKTTSPAKIIALTGLGSKEDVAKAYAAGVDVFVTKPVSLKKVMQLMEHSKG</sequence>
<feature type="modified residue" description="4-aspartylphosphate" evidence="6">
    <location>
        <position position="1113"/>
    </location>
</feature>
<evidence type="ECO:0000256" key="2">
    <source>
        <dbReference type="ARBA" id="ARBA00012438"/>
    </source>
</evidence>
<dbReference type="AlphaFoldDB" id="A0A395HLD1"/>
<dbReference type="OrthoDB" id="303614at2759"/>
<evidence type="ECO:0000256" key="3">
    <source>
        <dbReference type="ARBA" id="ARBA00022553"/>
    </source>
</evidence>
<name>A0A395HLD1_ASPHC</name>
<dbReference type="CDD" id="cd17546">
    <property type="entry name" value="REC_hyHK_CKI1_RcsC-like"/>
    <property type="match status" value="1"/>
</dbReference>
<dbReference type="Gene3D" id="3.30.565.10">
    <property type="entry name" value="Histidine kinase-like ATPase, C-terminal domain"/>
    <property type="match status" value="1"/>
</dbReference>
<dbReference type="InterPro" id="IPR004358">
    <property type="entry name" value="Sig_transdc_His_kin-like_C"/>
</dbReference>
<feature type="compositionally biased region" description="Polar residues" evidence="7">
    <location>
        <begin position="315"/>
        <end position="328"/>
    </location>
</feature>
<dbReference type="Gene3D" id="3.40.50.2300">
    <property type="match status" value="1"/>
</dbReference>
<feature type="domain" description="Response regulatory" evidence="9">
    <location>
        <begin position="1061"/>
        <end position="1184"/>
    </location>
</feature>
<dbReference type="EC" id="2.7.13.3" evidence="2"/>
<dbReference type="InterPro" id="IPR001789">
    <property type="entry name" value="Sig_transdc_resp-reg_receiver"/>
</dbReference>
<dbReference type="SUPFAM" id="SSF52172">
    <property type="entry name" value="CheY-like"/>
    <property type="match status" value="1"/>
</dbReference>
<feature type="region of interest" description="Disordered" evidence="7">
    <location>
        <begin position="241"/>
        <end position="333"/>
    </location>
</feature>